<keyword evidence="9" id="KW-1185">Reference proteome</keyword>
<evidence type="ECO:0000256" key="3">
    <source>
        <dbReference type="ARBA" id="ARBA00022737"/>
    </source>
</evidence>
<comment type="subcellular location">
    <subcellularLocation>
        <location evidence="1">Cytoplasm</location>
    </subcellularLocation>
</comment>
<evidence type="ECO:0000256" key="4">
    <source>
        <dbReference type="ARBA" id="ARBA00022845"/>
    </source>
</evidence>
<dbReference type="GO" id="GO:0006417">
    <property type="term" value="P:regulation of translation"/>
    <property type="evidence" value="ECO:0007669"/>
    <property type="project" value="UniProtKB-KW"/>
</dbReference>
<keyword evidence="4" id="KW-0810">Translation regulation</keyword>
<dbReference type="GO" id="GO:0005737">
    <property type="term" value="C:cytoplasm"/>
    <property type="evidence" value="ECO:0007669"/>
    <property type="project" value="UniProtKB-SubCell"/>
</dbReference>
<dbReference type="AlphaFoldDB" id="A0AAE0DZD3"/>
<feature type="domain" description="PUM-HD" evidence="7">
    <location>
        <begin position="1"/>
        <end position="116"/>
    </location>
</feature>
<keyword evidence="2" id="KW-0963">Cytoplasm</keyword>
<dbReference type="InterPro" id="IPR011989">
    <property type="entry name" value="ARM-like"/>
</dbReference>
<evidence type="ECO:0000256" key="1">
    <source>
        <dbReference type="ARBA" id="ARBA00004496"/>
    </source>
</evidence>
<dbReference type="SMART" id="SM00025">
    <property type="entry name" value="Pumilio"/>
    <property type="match status" value="2"/>
</dbReference>
<dbReference type="Pfam" id="PF00806">
    <property type="entry name" value="PUF"/>
    <property type="match status" value="3"/>
</dbReference>
<dbReference type="Proteomes" id="UP001281410">
    <property type="component" value="Unassembled WGS sequence"/>
</dbReference>
<name>A0AAE0DZD3_9ROSI</name>
<organism evidence="8 9">
    <name type="scientific">Dipteronia sinensis</name>
    <dbReference type="NCBI Taxonomy" id="43782"/>
    <lineage>
        <taxon>Eukaryota</taxon>
        <taxon>Viridiplantae</taxon>
        <taxon>Streptophyta</taxon>
        <taxon>Embryophyta</taxon>
        <taxon>Tracheophyta</taxon>
        <taxon>Spermatophyta</taxon>
        <taxon>Magnoliopsida</taxon>
        <taxon>eudicotyledons</taxon>
        <taxon>Gunneridae</taxon>
        <taxon>Pentapetalae</taxon>
        <taxon>rosids</taxon>
        <taxon>malvids</taxon>
        <taxon>Sapindales</taxon>
        <taxon>Sapindaceae</taxon>
        <taxon>Hippocastanoideae</taxon>
        <taxon>Acereae</taxon>
        <taxon>Dipteronia</taxon>
    </lineage>
</organism>
<comment type="caution">
    <text evidence="8">The sequence shown here is derived from an EMBL/GenBank/DDBJ whole genome shotgun (WGS) entry which is preliminary data.</text>
</comment>
<keyword evidence="3" id="KW-0677">Repeat</keyword>
<proteinExistence type="predicted"/>
<reference evidence="8" key="1">
    <citation type="journal article" date="2023" name="Plant J.">
        <title>Genome sequences and population genomics provide insights into the demographic history, inbreeding, and mutation load of two 'living fossil' tree species of Dipteronia.</title>
        <authorList>
            <person name="Feng Y."/>
            <person name="Comes H.P."/>
            <person name="Chen J."/>
            <person name="Zhu S."/>
            <person name="Lu R."/>
            <person name="Zhang X."/>
            <person name="Li P."/>
            <person name="Qiu J."/>
            <person name="Olsen K.M."/>
            <person name="Qiu Y."/>
        </authorList>
    </citation>
    <scope>NUCLEOTIDE SEQUENCE</scope>
    <source>
        <strain evidence="8">NBL</strain>
    </source>
</reference>
<dbReference type="SUPFAM" id="SSF48371">
    <property type="entry name" value="ARM repeat"/>
    <property type="match status" value="1"/>
</dbReference>
<dbReference type="EMBL" id="JANJYJ010000007">
    <property type="protein sequence ID" value="KAK3198386.1"/>
    <property type="molecule type" value="Genomic_DNA"/>
</dbReference>
<sequence length="116" mass="13288">MNNFIDEMSGTRSKQLLYLISINSASLSNDPYGNFVVQHVIKLENPEFIELICLALKGHLVDLSMMKEGSHVVEKILKFQNFIGHLVFDFLNSDRIIQVANDRYGNYVIQKALKDQ</sequence>
<evidence type="ECO:0000313" key="8">
    <source>
        <dbReference type="EMBL" id="KAK3198386.1"/>
    </source>
</evidence>
<accession>A0AAE0DZD3</accession>
<dbReference type="PANTHER" id="PTHR12537">
    <property type="entry name" value="RNA BINDING PROTEIN PUMILIO-RELATED"/>
    <property type="match status" value="1"/>
</dbReference>
<evidence type="ECO:0000256" key="5">
    <source>
        <dbReference type="ARBA" id="ARBA00022884"/>
    </source>
</evidence>
<gene>
    <name evidence="8" type="ORF">Dsin_021801</name>
</gene>
<evidence type="ECO:0000256" key="2">
    <source>
        <dbReference type="ARBA" id="ARBA00022490"/>
    </source>
</evidence>
<dbReference type="PROSITE" id="PS50302">
    <property type="entry name" value="PUM"/>
    <property type="match status" value="1"/>
</dbReference>
<dbReference type="PROSITE" id="PS50303">
    <property type="entry name" value="PUM_HD"/>
    <property type="match status" value="1"/>
</dbReference>
<dbReference type="PANTHER" id="PTHR12537:SF137">
    <property type="entry name" value="PUMILIO HOMOLOG 16-RELATED"/>
    <property type="match status" value="1"/>
</dbReference>
<dbReference type="InterPro" id="IPR001313">
    <property type="entry name" value="Pumilio_RNA-bd_rpt"/>
</dbReference>
<dbReference type="Gene3D" id="1.25.10.10">
    <property type="entry name" value="Leucine-rich Repeat Variant"/>
    <property type="match status" value="1"/>
</dbReference>
<feature type="repeat" description="Pumilio" evidence="6">
    <location>
        <begin position="89"/>
        <end position="116"/>
    </location>
</feature>
<dbReference type="GO" id="GO:0003729">
    <property type="term" value="F:mRNA binding"/>
    <property type="evidence" value="ECO:0007669"/>
    <property type="project" value="TreeGrafter"/>
</dbReference>
<evidence type="ECO:0000259" key="7">
    <source>
        <dbReference type="PROSITE" id="PS50303"/>
    </source>
</evidence>
<evidence type="ECO:0000313" key="9">
    <source>
        <dbReference type="Proteomes" id="UP001281410"/>
    </source>
</evidence>
<evidence type="ECO:0000256" key="6">
    <source>
        <dbReference type="PROSITE-ProRule" id="PRU00317"/>
    </source>
</evidence>
<protein>
    <recommendedName>
        <fullName evidence="7">PUM-HD domain-containing protein</fullName>
    </recommendedName>
</protein>
<keyword evidence="5" id="KW-0694">RNA-binding</keyword>
<dbReference type="InterPro" id="IPR033133">
    <property type="entry name" value="PUM-HD"/>
</dbReference>
<dbReference type="InterPro" id="IPR016024">
    <property type="entry name" value="ARM-type_fold"/>
</dbReference>